<name>A0A0F8WTF2_9ZZZZ</name>
<sequence length="107" mass="12444">HTPFDDLPGVVTVNVNQVNYTNIEIVMDTRDRDKRRAIYEKQLEVHEQCPGASFSFSMKFIDPIKKTVKNVFIFLHRKLSEAKDYILDKLTVLGDYAEDKLAVRLNE</sequence>
<protein>
    <submittedName>
        <fullName evidence="1">Uncharacterized protein</fullName>
    </submittedName>
</protein>
<comment type="caution">
    <text evidence="1">The sequence shown here is derived from an EMBL/GenBank/DDBJ whole genome shotgun (WGS) entry which is preliminary data.</text>
</comment>
<gene>
    <name evidence="1" type="ORF">LCGC14_3113350</name>
</gene>
<dbReference type="AlphaFoldDB" id="A0A0F8WTF2"/>
<evidence type="ECO:0000313" key="1">
    <source>
        <dbReference type="EMBL" id="KKK51600.1"/>
    </source>
</evidence>
<accession>A0A0F8WTF2</accession>
<proteinExistence type="predicted"/>
<reference evidence="1" key="1">
    <citation type="journal article" date="2015" name="Nature">
        <title>Complex archaea that bridge the gap between prokaryotes and eukaryotes.</title>
        <authorList>
            <person name="Spang A."/>
            <person name="Saw J.H."/>
            <person name="Jorgensen S.L."/>
            <person name="Zaremba-Niedzwiedzka K."/>
            <person name="Martijn J."/>
            <person name="Lind A.E."/>
            <person name="van Eijk R."/>
            <person name="Schleper C."/>
            <person name="Guy L."/>
            <person name="Ettema T.J."/>
        </authorList>
    </citation>
    <scope>NUCLEOTIDE SEQUENCE</scope>
</reference>
<dbReference type="EMBL" id="LAZR01067430">
    <property type="protein sequence ID" value="KKK51600.1"/>
    <property type="molecule type" value="Genomic_DNA"/>
</dbReference>
<feature type="non-terminal residue" evidence="1">
    <location>
        <position position="1"/>
    </location>
</feature>
<organism evidence="1">
    <name type="scientific">marine sediment metagenome</name>
    <dbReference type="NCBI Taxonomy" id="412755"/>
    <lineage>
        <taxon>unclassified sequences</taxon>
        <taxon>metagenomes</taxon>
        <taxon>ecological metagenomes</taxon>
    </lineage>
</organism>